<feature type="chain" id="PRO_5034256313" description="Ig-like domain-containing protein" evidence="4">
    <location>
        <begin position="17"/>
        <end position="173"/>
    </location>
</feature>
<dbReference type="Proteomes" id="UP000694424">
    <property type="component" value="Unplaced"/>
</dbReference>
<name>A0A8B9PI51_APTOW</name>
<dbReference type="PROSITE" id="PS50835">
    <property type="entry name" value="IG_LIKE"/>
    <property type="match status" value="1"/>
</dbReference>
<keyword evidence="2" id="KW-1015">Disulfide bond</keyword>
<dbReference type="InterPro" id="IPR003599">
    <property type="entry name" value="Ig_sub"/>
</dbReference>
<reference evidence="6" key="1">
    <citation type="submission" date="2025-08" db="UniProtKB">
        <authorList>
            <consortium name="Ensembl"/>
        </authorList>
    </citation>
    <scope>IDENTIFICATION</scope>
</reference>
<dbReference type="SMART" id="SM00409">
    <property type="entry name" value="IG"/>
    <property type="match status" value="1"/>
</dbReference>
<dbReference type="InterPro" id="IPR003598">
    <property type="entry name" value="Ig_sub2"/>
</dbReference>
<evidence type="ECO:0000259" key="5">
    <source>
        <dbReference type="PROSITE" id="PS50835"/>
    </source>
</evidence>
<dbReference type="PANTHER" id="PTHR47633:SF3">
    <property type="entry name" value="STRIATED MUSCLE PREFERENTIALLY EXPRESSED PROTEIN KINASE"/>
    <property type="match status" value="1"/>
</dbReference>
<comment type="similarity">
    <text evidence="1">Belongs to the protein kinase superfamily. CAMK Ser/Thr protein kinase family.</text>
</comment>
<organism evidence="6 7">
    <name type="scientific">Apteryx owenii</name>
    <name type="common">Little spotted kiwi</name>
    <dbReference type="NCBI Taxonomy" id="8824"/>
    <lineage>
        <taxon>Eukaryota</taxon>
        <taxon>Metazoa</taxon>
        <taxon>Chordata</taxon>
        <taxon>Craniata</taxon>
        <taxon>Vertebrata</taxon>
        <taxon>Euteleostomi</taxon>
        <taxon>Archelosauria</taxon>
        <taxon>Archosauria</taxon>
        <taxon>Dinosauria</taxon>
        <taxon>Saurischia</taxon>
        <taxon>Theropoda</taxon>
        <taxon>Coelurosauria</taxon>
        <taxon>Aves</taxon>
        <taxon>Palaeognathae</taxon>
        <taxon>Apterygiformes</taxon>
        <taxon>Apterygidae</taxon>
        <taxon>Apteryx</taxon>
    </lineage>
</organism>
<evidence type="ECO:0000256" key="4">
    <source>
        <dbReference type="SAM" id="SignalP"/>
    </source>
</evidence>
<sequence length="173" mass="18595">CVFILGLSGTLRGMAAFSPSALSPPQPAPLPAENEVECFTMPDFLKPLHNLDVVESKEAVLECQVAGLPYPSISWFHNGSRINSTDDRKMMHFVYEDNECSLVVLGAAEPDSGVYTCTARNLAGEVSCKAELVVRTGMGDREEQPAGLCRQVCPWEDQSQAVSTPGAAHPLTA</sequence>
<dbReference type="InterPro" id="IPR007110">
    <property type="entry name" value="Ig-like_dom"/>
</dbReference>
<keyword evidence="3" id="KW-0393">Immunoglobulin domain</keyword>
<proteinExistence type="inferred from homology"/>
<dbReference type="Ensembl" id="ENSAOWT00000012724.1">
    <property type="protein sequence ID" value="ENSAOWP00000011183.1"/>
    <property type="gene ID" value="ENSAOWG00000007690.1"/>
</dbReference>
<dbReference type="SUPFAM" id="SSF48726">
    <property type="entry name" value="Immunoglobulin"/>
    <property type="match status" value="1"/>
</dbReference>
<accession>A0A8B9PI51</accession>
<dbReference type="PANTHER" id="PTHR47633">
    <property type="entry name" value="IMMUNOGLOBULIN"/>
    <property type="match status" value="1"/>
</dbReference>
<reference evidence="6" key="2">
    <citation type="submission" date="2025-09" db="UniProtKB">
        <authorList>
            <consortium name="Ensembl"/>
        </authorList>
    </citation>
    <scope>IDENTIFICATION</scope>
</reference>
<dbReference type="InterPro" id="IPR013098">
    <property type="entry name" value="Ig_I-set"/>
</dbReference>
<dbReference type="AlphaFoldDB" id="A0A8B9PI51"/>
<dbReference type="GO" id="GO:0042692">
    <property type="term" value="P:muscle cell differentiation"/>
    <property type="evidence" value="ECO:0007669"/>
    <property type="project" value="TreeGrafter"/>
</dbReference>
<dbReference type="InterPro" id="IPR036179">
    <property type="entry name" value="Ig-like_dom_sf"/>
</dbReference>
<protein>
    <recommendedName>
        <fullName evidence="5">Ig-like domain-containing protein</fullName>
    </recommendedName>
</protein>
<dbReference type="GO" id="GO:0004674">
    <property type="term" value="F:protein serine/threonine kinase activity"/>
    <property type="evidence" value="ECO:0007669"/>
    <property type="project" value="UniProtKB-KW"/>
</dbReference>
<keyword evidence="4" id="KW-0732">Signal</keyword>
<evidence type="ECO:0000256" key="2">
    <source>
        <dbReference type="ARBA" id="ARBA00023157"/>
    </source>
</evidence>
<evidence type="ECO:0000256" key="1">
    <source>
        <dbReference type="ARBA" id="ARBA00006692"/>
    </source>
</evidence>
<dbReference type="SMART" id="SM00408">
    <property type="entry name" value="IGc2"/>
    <property type="match status" value="1"/>
</dbReference>
<feature type="signal peptide" evidence="4">
    <location>
        <begin position="1"/>
        <end position="16"/>
    </location>
</feature>
<dbReference type="Pfam" id="PF07679">
    <property type="entry name" value="I-set"/>
    <property type="match status" value="1"/>
</dbReference>
<evidence type="ECO:0000313" key="7">
    <source>
        <dbReference type="Proteomes" id="UP000694424"/>
    </source>
</evidence>
<keyword evidence="7" id="KW-1185">Reference proteome</keyword>
<evidence type="ECO:0000313" key="6">
    <source>
        <dbReference type="Ensembl" id="ENSAOWP00000011183.1"/>
    </source>
</evidence>
<dbReference type="Gene3D" id="2.60.40.10">
    <property type="entry name" value="Immunoglobulins"/>
    <property type="match status" value="1"/>
</dbReference>
<dbReference type="FunFam" id="2.60.40.10:FF:000080">
    <property type="entry name" value="Myosin light chain kinase, smooth muscle"/>
    <property type="match status" value="1"/>
</dbReference>
<evidence type="ECO:0000256" key="3">
    <source>
        <dbReference type="ARBA" id="ARBA00023319"/>
    </source>
</evidence>
<dbReference type="InterPro" id="IPR013783">
    <property type="entry name" value="Ig-like_fold"/>
</dbReference>
<feature type="domain" description="Ig-like" evidence="5">
    <location>
        <begin position="42"/>
        <end position="133"/>
    </location>
</feature>